<dbReference type="EMBL" id="LGSZ01000040">
    <property type="protein sequence ID" value="KPH80541.1"/>
    <property type="molecule type" value="Genomic_DNA"/>
</dbReference>
<proteinExistence type="predicted"/>
<evidence type="ECO:0000313" key="2">
    <source>
        <dbReference type="Proteomes" id="UP000037822"/>
    </source>
</evidence>
<dbReference type="AlphaFoldDB" id="A0A0N1F4Z0"/>
<comment type="caution">
    <text evidence="1">The sequence shown here is derived from an EMBL/GenBank/DDBJ whole genome shotgun (WGS) entry which is preliminary data.</text>
</comment>
<dbReference type="RefSeq" id="WP_054209343.1">
    <property type="nucleotide sequence ID" value="NZ_LGSZ01000040.1"/>
</dbReference>
<protein>
    <submittedName>
        <fullName evidence="1">Uncharacterized protein</fullName>
    </submittedName>
</protein>
<organism evidence="1 2">
    <name type="scientific">Bosea vaviloviae</name>
    <dbReference type="NCBI Taxonomy" id="1526658"/>
    <lineage>
        <taxon>Bacteria</taxon>
        <taxon>Pseudomonadati</taxon>
        <taxon>Pseudomonadota</taxon>
        <taxon>Alphaproteobacteria</taxon>
        <taxon>Hyphomicrobiales</taxon>
        <taxon>Boseaceae</taxon>
        <taxon>Bosea</taxon>
    </lineage>
</organism>
<keyword evidence="2" id="KW-1185">Reference proteome</keyword>
<sequence length="85" mass="9141">MSQERLDIQEAAEAAFVGLTYGLAGLAMQVFKLSNTVPIEDDDIRRLLKRLAPFASGHVIDGAFMAVKAALDEVVVLEKKVGGSH</sequence>
<accession>A0A0N1F4Z0</accession>
<reference evidence="1 2" key="1">
    <citation type="submission" date="2015-07" db="EMBL/GenBank/DDBJ databases">
        <title>Whole genome sequencing of Bosea vaviloviae isolated from cave pool.</title>
        <authorList>
            <person name="Tan N.E.H."/>
            <person name="Lee Y.P."/>
            <person name="Gan H.M."/>
            <person name="Barton H."/>
            <person name="Savka M.A."/>
        </authorList>
    </citation>
    <scope>NUCLEOTIDE SEQUENCE [LARGE SCALE GENOMIC DNA]</scope>
    <source>
        <strain evidence="1 2">SD260</strain>
    </source>
</reference>
<evidence type="ECO:0000313" key="1">
    <source>
        <dbReference type="EMBL" id="KPH80541.1"/>
    </source>
</evidence>
<gene>
    <name evidence="1" type="ORF">AE618_12255</name>
</gene>
<name>A0A0N1F4Z0_9HYPH</name>
<dbReference type="Proteomes" id="UP000037822">
    <property type="component" value="Unassembled WGS sequence"/>
</dbReference>